<dbReference type="Proteomes" id="UP000006431">
    <property type="component" value="Unassembled WGS sequence"/>
</dbReference>
<accession>B6BLY7</accession>
<gene>
    <name evidence="1" type="ORF">SMGD1_0912</name>
</gene>
<keyword evidence="2" id="KW-1185">Reference proteome</keyword>
<evidence type="ECO:0000313" key="1">
    <source>
        <dbReference type="EMBL" id="EHP29439.1"/>
    </source>
</evidence>
<accession>H1FXK7</accession>
<evidence type="ECO:0008006" key="3">
    <source>
        <dbReference type="Google" id="ProtNLM"/>
    </source>
</evidence>
<organism evidence="1 2">
    <name type="scientific">Sulfurimonas gotlandica (strain DSM 19862 / JCM 16533 / GD1)</name>
    <dbReference type="NCBI Taxonomy" id="929558"/>
    <lineage>
        <taxon>Bacteria</taxon>
        <taxon>Pseudomonadati</taxon>
        <taxon>Campylobacterota</taxon>
        <taxon>Epsilonproteobacteria</taxon>
        <taxon>Campylobacterales</taxon>
        <taxon>Sulfurimonadaceae</taxon>
        <taxon>Sulfurimonas</taxon>
    </lineage>
</organism>
<sequence length="124" mass="13750">MSSDFHTFAKDHLQDVRLITCILPDDGVDRELMRSLREEEGIEVADSTGCRGQFVSKSSTKISNGSSMKFVQIIVPETQAHRLFKFICEKSKIGRPNGGSVSMGKPICTTPYALPTNMPNEKNN</sequence>
<dbReference type="PATRIC" id="fig|929558.9.peg.660"/>
<dbReference type="HOGENOM" id="CLU_163426_0_0_7"/>
<dbReference type="RefSeq" id="WP_008338767.1">
    <property type="nucleotide sequence ID" value="NZ_AFRZ01000001.1"/>
</dbReference>
<dbReference type="eggNOG" id="ENOG50334VR">
    <property type="taxonomic scope" value="Bacteria"/>
</dbReference>
<reference evidence="1 2" key="1">
    <citation type="journal article" date="2012" name="Proc. Natl. Acad. Sci. U.S.A.">
        <title>Genome and physiology of a model Epsilonproteobacterium responsible for sulfide detoxification in marine oxygen depletion zones.</title>
        <authorList>
            <person name="Grote J."/>
            <person name="Schott T."/>
            <person name="Bruckner C.G."/>
            <person name="Glockner F.O."/>
            <person name="Jost G."/>
            <person name="Teeling H."/>
            <person name="Labrenz M."/>
            <person name="Jurgens K."/>
        </authorList>
    </citation>
    <scope>NUCLEOTIDE SEQUENCE [LARGE SCALE GENOMIC DNA]</scope>
    <source>
        <strain evidence="1 2">GD1</strain>
    </source>
</reference>
<comment type="caution">
    <text evidence="1">The sequence shown here is derived from an EMBL/GenBank/DDBJ whole genome shotgun (WGS) entry which is preliminary data.</text>
</comment>
<dbReference type="AlphaFoldDB" id="B6BLY7"/>
<dbReference type="EMBL" id="AFRZ01000001">
    <property type="protein sequence ID" value="EHP29439.1"/>
    <property type="molecule type" value="Genomic_DNA"/>
</dbReference>
<evidence type="ECO:0000313" key="2">
    <source>
        <dbReference type="Proteomes" id="UP000006431"/>
    </source>
</evidence>
<name>B6BLY7_SULGG</name>
<protein>
    <recommendedName>
        <fullName evidence="3">Nitrogen regulatory protein P-II</fullName>
    </recommendedName>
</protein>
<dbReference type="STRING" id="929558.SMGD1_0912"/>
<proteinExistence type="predicted"/>
<dbReference type="OrthoDB" id="6950539at2"/>